<feature type="transmembrane region" description="Helical" evidence="1">
    <location>
        <begin position="12"/>
        <end position="31"/>
    </location>
</feature>
<evidence type="ECO:0000313" key="4">
    <source>
        <dbReference type="Proteomes" id="UP000033096"/>
    </source>
</evidence>
<name>A0A0E3Q042_9EURY</name>
<dbReference type="PIRSF" id="PIRSF018671">
    <property type="entry name" value="UCP018671"/>
    <property type="match status" value="1"/>
</dbReference>
<dbReference type="AlphaFoldDB" id="A0A0E3Q042"/>
<feature type="transmembrane region" description="Helical" evidence="1">
    <location>
        <begin position="154"/>
        <end position="174"/>
    </location>
</feature>
<evidence type="ECO:0000256" key="1">
    <source>
        <dbReference type="SAM" id="Phobius"/>
    </source>
</evidence>
<dbReference type="HOGENOM" id="CLU_047794_1_0_2"/>
<feature type="domain" description="DUF1616" evidence="2">
    <location>
        <begin position="14"/>
        <end position="290"/>
    </location>
</feature>
<sequence>MAGNQKFPSDLLLVAGLVILTDIFVLIPVLSGSLIRTALGLPLILFLPGYALIAMLFPEKSGLEGMERIALSVAMSVSIVSLIGLALNYTSWGIKEIPLITSISIFTLIMLATAYVRRNYLPADSKFDVPFKDLAITLLSGIIGKPESRTEKNLRIILALSFLILIGTGVYVVLVPQDKEPYTEFYVLGANGTANDYKTDYIQGESGTYFIGITNNEHRTMDYTMEVRLKNQSLPLPENLQHIRLANNKTLVEPFEITPSVEGDNMKLEFLLFNETEKNIPYKDLRLWINVGEEV</sequence>
<keyword evidence="1" id="KW-0812">Transmembrane</keyword>
<keyword evidence="4" id="KW-1185">Reference proteome</keyword>
<dbReference type="InterPro" id="IPR011674">
    <property type="entry name" value="DUF1616"/>
</dbReference>
<protein>
    <recommendedName>
        <fullName evidence="2">DUF1616 domain-containing protein</fullName>
    </recommendedName>
</protein>
<keyword evidence="1" id="KW-0472">Membrane</keyword>
<dbReference type="EMBL" id="CP009520">
    <property type="protein sequence ID" value="AKB42408.1"/>
    <property type="molecule type" value="Genomic_DNA"/>
</dbReference>
<dbReference type="Pfam" id="PF07760">
    <property type="entry name" value="DUF1616"/>
    <property type="match status" value="1"/>
</dbReference>
<reference evidence="3 4" key="1">
    <citation type="submission" date="2014-07" db="EMBL/GenBank/DDBJ databases">
        <title>Methanogenic archaea and the global carbon cycle.</title>
        <authorList>
            <person name="Henriksen J.R."/>
            <person name="Luke J."/>
            <person name="Reinhart S."/>
            <person name="Benedict M.N."/>
            <person name="Youngblut N.D."/>
            <person name="Metcalf M.E."/>
            <person name="Whitaker R.J."/>
            <person name="Metcalf W.W."/>
        </authorList>
    </citation>
    <scope>NUCLEOTIDE SEQUENCE [LARGE SCALE GENOMIC DNA]</scope>
    <source>
        <strain evidence="3 4">Z-761</strain>
    </source>
</reference>
<dbReference type="PATRIC" id="fig|1434123.4.peg.119"/>
<proteinExistence type="predicted"/>
<accession>A0A0E3Q042</accession>
<dbReference type="STRING" id="1434123.MSVAZ_0139"/>
<feature type="transmembrane region" description="Helical" evidence="1">
    <location>
        <begin position="37"/>
        <end position="57"/>
    </location>
</feature>
<dbReference type="Proteomes" id="UP000033096">
    <property type="component" value="Chromosome"/>
</dbReference>
<gene>
    <name evidence="3" type="ORF">MSVAZ_0139</name>
</gene>
<feature type="transmembrane region" description="Helical" evidence="1">
    <location>
        <begin position="97"/>
        <end position="116"/>
    </location>
</feature>
<evidence type="ECO:0000313" key="3">
    <source>
        <dbReference type="EMBL" id="AKB42408.1"/>
    </source>
</evidence>
<dbReference type="InterPro" id="IPR014495">
    <property type="entry name" value="UCP018671"/>
</dbReference>
<keyword evidence="1" id="KW-1133">Transmembrane helix</keyword>
<dbReference type="KEGG" id="mvc:MSVAZ_0139"/>
<evidence type="ECO:0000259" key="2">
    <source>
        <dbReference type="Pfam" id="PF07760"/>
    </source>
</evidence>
<feature type="transmembrane region" description="Helical" evidence="1">
    <location>
        <begin position="69"/>
        <end position="91"/>
    </location>
</feature>
<organism evidence="3 4">
    <name type="scientific">Methanosarcina vacuolata Z-761</name>
    <dbReference type="NCBI Taxonomy" id="1434123"/>
    <lineage>
        <taxon>Archaea</taxon>
        <taxon>Methanobacteriati</taxon>
        <taxon>Methanobacteriota</taxon>
        <taxon>Stenosarchaea group</taxon>
        <taxon>Methanomicrobia</taxon>
        <taxon>Methanosarcinales</taxon>
        <taxon>Methanosarcinaceae</taxon>
        <taxon>Methanosarcina</taxon>
    </lineage>
</organism>